<proteinExistence type="predicted"/>
<sequence length="156" mass="18668">MKEEPEKPTDLCDYLRADARYLDDHRYESATCLYRYFGADDELLYVGITNDLMERDRAHWRCDEFYAYSLTMTVEVFPTRALAELAEDIAIHDEWPEFNRKRLPPVREKLEYPRYKWYVEQRDGKLNGEDPATLDLKASPEFWKPPAFQRQSENEA</sequence>
<feature type="region of interest" description="Disordered" evidence="1">
    <location>
        <begin position="125"/>
        <end position="156"/>
    </location>
</feature>
<reference evidence="2 3" key="1">
    <citation type="submission" date="2018-08" db="EMBL/GenBank/DDBJ databases">
        <title>Genetic Globetrotter - A new plasmid hitch-hiking vast phylogenetic and geographic distances.</title>
        <authorList>
            <person name="Vollmers J."/>
            <person name="Petersen J."/>
        </authorList>
    </citation>
    <scope>NUCLEOTIDE SEQUENCE [LARGE SCALE GENOMIC DNA]</scope>
    <source>
        <strain evidence="2 3">DSM 26383</strain>
    </source>
</reference>
<dbReference type="RefSeq" id="WP_057822123.1">
    <property type="nucleotide sequence ID" value="NZ_CP031598.1"/>
</dbReference>
<protein>
    <recommendedName>
        <fullName evidence="4">GIY-YIG domain-containing protein</fullName>
    </recommendedName>
</protein>
<dbReference type="Proteomes" id="UP000325785">
    <property type="component" value="Chromosome"/>
</dbReference>
<evidence type="ECO:0000313" key="2">
    <source>
        <dbReference type="EMBL" id="QEW26762.1"/>
    </source>
</evidence>
<name>A0A5P3ABS6_9RHOB</name>
<dbReference type="EMBL" id="CP031598">
    <property type="protein sequence ID" value="QEW26762.1"/>
    <property type="molecule type" value="Genomic_DNA"/>
</dbReference>
<gene>
    <name evidence="2" type="ORF">RIdsm_02567</name>
</gene>
<dbReference type="AlphaFoldDB" id="A0A5P3ABS6"/>
<evidence type="ECO:0000313" key="3">
    <source>
        <dbReference type="Proteomes" id="UP000325785"/>
    </source>
</evidence>
<evidence type="ECO:0000256" key="1">
    <source>
        <dbReference type="SAM" id="MobiDB-lite"/>
    </source>
</evidence>
<dbReference type="InterPro" id="IPR035901">
    <property type="entry name" value="GIY-YIG_endonuc_sf"/>
</dbReference>
<organism evidence="2 3">
    <name type="scientific">Roseovarius indicus</name>
    <dbReference type="NCBI Taxonomy" id="540747"/>
    <lineage>
        <taxon>Bacteria</taxon>
        <taxon>Pseudomonadati</taxon>
        <taxon>Pseudomonadota</taxon>
        <taxon>Alphaproteobacteria</taxon>
        <taxon>Rhodobacterales</taxon>
        <taxon>Roseobacteraceae</taxon>
        <taxon>Roseovarius</taxon>
    </lineage>
</organism>
<evidence type="ECO:0008006" key="4">
    <source>
        <dbReference type="Google" id="ProtNLM"/>
    </source>
</evidence>
<accession>A0A5P3ABS6</accession>
<dbReference type="KEGG" id="rid:RIdsm_02567"/>
<dbReference type="SUPFAM" id="SSF82771">
    <property type="entry name" value="GIY-YIG endonuclease"/>
    <property type="match status" value="1"/>
</dbReference>
<dbReference type="OrthoDB" id="4336423at2"/>